<proteinExistence type="predicted"/>
<reference evidence="2 3" key="1">
    <citation type="journal article" date="2016" name="Antonie Van Leeuwenhoek">
        <title>Nocardia donostiensis sp. nov., isolated from human respiratory specimens.</title>
        <authorList>
            <person name="Ercibengoa M."/>
            <person name="Bell M."/>
            <person name="Marimon J.M."/>
            <person name="Humrighouse B."/>
            <person name="Klenk H.P."/>
            <person name="Potter G."/>
            <person name="Perez-Trallero E."/>
        </authorList>
    </citation>
    <scope>NUCLEOTIDE SEQUENCE [LARGE SCALE GENOMIC DNA]</scope>
    <source>
        <strain evidence="2 3">X1655</strain>
    </source>
</reference>
<evidence type="ECO:0000259" key="1">
    <source>
        <dbReference type="Pfam" id="PF11706"/>
    </source>
</evidence>
<dbReference type="RefSeq" id="WP_077117569.1">
    <property type="nucleotide sequence ID" value="NZ_MUKP01000008.1"/>
</dbReference>
<dbReference type="SUPFAM" id="SSF160904">
    <property type="entry name" value="Jann2411-like"/>
    <property type="match status" value="1"/>
</dbReference>
<name>A0A1V2TEQ9_9NOCA</name>
<protein>
    <recommendedName>
        <fullName evidence="1">Zinc finger CGNR domain-containing protein</fullName>
    </recommendedName>
</protein>
<dbReference type="InterPro" id="IPR021005">
    <property type="entry name" value="Znf_CGNR"/>
</dbReference>
<dbReference type="PANTHER" id="PTHR35525">
    <property type="entry name" value="BLL6575 PROTEIN"/>
    <property type="match status" value="1"/>
</dbReference>
<gene>
    <name evidence="2" type="ORF">B0T46_14965</name>
</gene>
<dbReference type="Pfam" id="PF11706">
    <property type="entry name" value="zf-CGNR"/>
    <property type="match status" value="1"/>
</dbReference>
<dbReference type="PANTHER" id="PTHR35525:SF3">
    <property type="entry name" value="BLL6575 PROTEIN"/>
    <property type="match status" value="1"/>
</dbReference>
<dbReference type="OrthoDB" id="3211108at2"/>
<dbReference type="InterPro" id="IPR010852">
    <property type="entry name" value="ABATE"/>
</dbReference>
<dbReference type="STRING" id="1538463.B0T36_21655"/>
<dbReference type="Gene3D" id="1.10.3300.10">
    <property type="entry name" value="Jann2411-like domain"/>
    <property type="match status" value="1"/>
</dbReference>
<comment type="caution">
    <text evidence="2">The sequence shown here is derived from an EMBL/GenBank/DDBJ whole genome shotgun (WGS) entry which is preliminary data.</text>
</comment>
<dbReference type="Proteomes" id="UP000188836">
    <property type="component" value="Unassembled WGS sequence"/>
</dbReference>
<sequence length="186" mass="20492">MSEPEPLIGEPLALDLVNSRPAGADLLETPEQLDHWLRLQADRLPEPFANPTPADLHAVRYVRDQVTAALEALLHGRRPPAAALRGLGTAQSAAPAIRHLEWDGECCVATVRRKGTPGERLAATLAEAAVDLLTDPALPKLRRCAADDCVMLFLPVHPRRQWCSPDRCGNRARVARYYHRHKTTSP</sequence>
<feature type="domain" description="Zinc finger CGNR" evidence="1">
    <location>
        <begin position="141"/>
        <end position="181"/>
    </location>
</feature>
<evidence type="ECO:0000313" key="3">
    <source>
        <dbReference type="Proteomes" id="UP000188836"/>
    </source>
</evidence>
<dbReference type="EMBL" id="MUMY01000012">
    <property type="protein sequence ID" value="ONM47938.1"/>
    <property type="molecule type" value="Genomic_DNA"/>
</dbReference>
<evidence type="ECO:0000313" key="2">
    <source>
        <dbReference type="EMBL" id="ONM47938.1"/>
    </source>
</evidence>
<organism evidence="2 3">
    <name type="scientific">Nocardia donostiensis</name>
    <dbReference type="NCBI Taxonomy" id="1538463"/>
    <lineage>
        <taxon>Bacteria</taxon>
        <taxon>Bacillati</taxon>
        <taxon>Actinomycetota</taxon>
        <taxon>Actinomycetes</taxon>
        <taxon>Mycobacteriales</taxon>
        <taxon>Nocardiaceae</taxon>
        <taxon>Nocardia</taxon>
    </lineage>
</organism>
<accession>A0A1V2TEQ9</accession>
<dbReference type="AlphaFoldDB" id="A0A1V2TEQ9"/>
<dbReference type="InterPro" id="IPR023286">
    <property type="entry name" value="ABATE_dom_sf"/>
</dbReference>
<dbReference type="Pfam" id="PF07336">
    <property type="entry name" value="ABATE"/>
    <property type="match status" value="1"/>
</dbReference>
<keyword evidence="3" id="KW-1185">Reference proteome</keyword>